<keyword evidence="6" id="KW-0963">Cytoplasm</keyword>
<dbReference type="PANTHER" id="PTHR11265:SF0">
    <property type="entry name" value="12S RRNA N4-METHYLCYTIDINE METHYLTRANSFERASE"/>
    <property type="match status" value="1"/>
</dbReference>
<keyword evidence="3 6" id="KW-0489">Methyltransferase</keyword>
<comment type="similarity">
    <text evidence="1 6">Belongs to the methyltransferase superfamily. RsmH family.</text>
</comment>
<dbReference type="InterPro" id="IPR029063">
    <property type="entry name" value="SAM-dependent_MTases_sf"/>
</dbReference>
<evidence type="ECO:0000313" key="7">
    <source>
        <dbReference type="EMBL" id="EGC03404.1"/>
    </source>
</evidence>
<evidence type="ECO:0000256" key="2">
    <source>
        <dbReference type="ARBA" id="ARBA00022552"/>
    </source>
</evidence>
<dbReference type="EC" id="2.1.1.199" evidence="6"/>
<dbReference type="Pfam" id="PF01795">
    <property type="entry name" value="Methyltransf_5"/>
    <property type="match status" value="1"/>
</dbReference>
<comment type="caution">
    <text evidence="7">The sequence shown here is derived from an EMBL/GenBank/DDBJ whole genome shotgun (WGS) entry which is preliminary data.</text>
</comment>
<comment type="function">
    <text evidence="6">Specifically methylates the N4 position of cytidine in position 1402 (C1402) of 16S rRNA.</text>
</comment>
<comment type="subcellular location">
    <subcellularLocation>
        <location evidence="6">Cytoplasm</location>
    </subcellularLocation>
</comment>
<dbReference type="GO" id="GO:0005737">
    <property type="term" value="C:cytoplasm"/>
    <property type="evidence" value="ECO:0007669"/>
    <property type="project" value="UniProtKB-SubCell"/>
</dbReference>
<protein>
    <recommendedName>
        <fullName evidence="6">Ribosomal RNA small subunit methyltransferase H</fullName>
        <ecNumber evidence="6">2.1.1.199</ecNumber>
    </recommendedName>
    <alternativeName>
        <fullName evidence="6">16S rRNA m(4)C1402 methyltransferase</fullName>
    </alternativeName>
    <alternativeName>
        <fullName evidence="6">rRNA (cytosine-N(4)-)-methyltransferase RsmH</fullName>
    </alternativeName>
</protein>
<feature type="binding site" evidence="6">
    <location>
        <begin position="33"/>
        <end position="35"/>
    </location>
    <ligand>
        <name>S-adenosyl-L-methionine</name>
        <dbReference type="ChEBI" id="CHEBI:59789"/>
    </ligand>
</feature>
<evidence type="ECO:0000256" key="1">
    <source>
        <dbReference type="ARBA" id="ARBA00010396"/>
    </source>
</evidence>
<evidence type="ECO:0000256" key="5">
    <source>
        <dbReference type="ARBA" id="ARBA00022691"/>
    </source>
</evidence>
<feature type="binding site" evidence="6">
    <location>
        <position position="77"/>
    </location>
    <ligand>
        <name>S-adenosyl-L-methionine</name>
        <dbReference type="ChEBI" id="CHEBI:59789"/>
    </ligand>
</feature>
<dbReference type="STRING" id="246199.CUS_6546"/>
<keyword evidence="4 6" id="KW-0808">Transferase</keyword>
<dbReference type="InterPro" id="IPR023397">
    <property type="entry name" value="SAM-dep_MeTrfase_MraW_recog"/>
</dbReference>
<evidence type="ECO:0000256" key="3">
    <source>
        <dbReference type="ARBA" id="ARBA00022603"/>
    </source>
</evidence>
<keyword evidence="8" id="KW-1185">Reference proteome</keyword>
<dbReference type="PIRSF" id="PIRSF004486">
    <property type="entry name" value="MraW"/>
    <property type="match status" value="1"/>
</dbReference>
<dbReference type="Proteomes" id="UP000004259">
    <property type="component" value="Unassembled WGS sequence"/>
</dbReference>
<evidence type="ECO:0000256" key="4">
    <source>
        <dbReference type="ARBA" id="ARBA00022679"/>
    </source>
</evidence>
<accession>E9SB74</accession>
<sequence>MEFRHVPVLLEECIEGLDIKPDGIYCDGTAGGAGHSKEIAKRLTTGRLISVDRDPEAVAVATERLAGLPATVVRGNYSELDEIFERLGLSGADGILMDLGVSSYQLDNAERGFSYHADAPLDMRMSSEGLSARDVVNGYDEKTLARIIFEYGEEKYSRSIARRIVEARQVRPIETTLELAEIIKTGVPQKVRREKNPCKKTFQAIRIEVNAELEHLSVALDKAFDLLNVGGRLCIITFHSLEDRLVKQRFRGFCQGCVCPPDFPVCVCGRTPRGRLVTRKPIEPTERENTENKRAHSAKLRIIEKIKEEKDPNVTADGI</sequence>
<feature type="binding site" evidence="6">
    <location>
        <position position="105"/>
    </location>
    <ligand>
        <name>S-adenosyl-L-methionine</name>
        <dbReference type="ChEBI" id="CHEBI:59789"/>
    </ligand>
</feature>
<name>E9SB74_RUMAL</name>
<comment type="catalytic activity">
    <reaction evidence="6">
        <text>cytidine(1402) in 16S rRNA + S-adenosyl-L-methionine = N(4)-methylcytidine(1402) in 16S rRNA + S-adenosyl-L-homocysteine + H(+)</text>
        <dbReference type="Rhea" id="RHEA:42928"/>
        <dbReference type="Rhea" id="RHEA-COMP:10286"/>
        <dbReference type="Rhea" id="RHEA-COMP:10287"/>
        <dbReference type="ChEBI" id="CHEBI:15378"/>
        <dbReference type="ChEBI" id="CHEBI:57856"/>
        <dbReference type="ChEBI" id="CHEBI:59789"/>
        <dbReference type="ChEBI" id="CHEBI:74506"/>
        <dbReference type="ChEBI" id="CHEBI:82748"/>
        <dbReference type="EC" id="2.1.1.199"/>
    </reaction>
</comment>
<evidence type="ECO:0000256" key="6">
    <source>
        <dbReference type="HAMAP-Rule" id="MF_01007"/>
    </source>
</evidence>
<dbReference type="RefSeq" id="WP_002848734.1">
    <property type="nucleotide sequence ID" value="NZ_ADKM02000066.1"/>
</dbReference>
<dbReference type="HAMAP" id="MF_01007">
    <property type="entry name" value="16SrRNA_methyltr_H"/>
    <property type="match status" value="1"/>
</dbReference>
<gene>
    <name evidence="7" type="primary">mraW</name>
    <name evidence="6" type="synonym">rsmH</name>
    <name evidence="7" type="ORF">CUS_6546</name>
</gene>
<dbReference type="NCBIfam" id="TIGR00006">
    <property type="entry name" value="16S rRNA (cytosine(1402)-N(4))-methyltransferase RsmH"/>
    <property type="match status" value="1"/>
</dbReference>
<dbReference type="FunFam" id="1.10.150.170:FF:000003">
    <property type="entry name" value="Ribosomal RNA small subunit methyltransferase H"/>
    <property type="match status" value="1"/>
</dbReference>
<proteinExistence type="inferred from homology"/>
<dbReference type="SUPFAM" id="SSF53335">
    <property type="entry name" value="S-adenosyl-L-methionine-dependent methyltransferases"/>
    <property type="match status" value="1"/>
</dbReference>
<dbReference type="InterPro" id="IPR002903">
    <property type="entry name" value="RsmH"/>
</dbReference>
<feature type="binding site" evidence="6">
    <location>
        <position position="52"/>
    </location>
    <ligand>
        <name>S-adenosyl-L-methionine</name>
        <dbReference type="ChEBI" id="CHEBI:59789"/>
    </ligand>
</feature>
<organism evidence="7 8">
    <name type="scientific">Ruminococcus albus 8</name>
    <dbReference type="NCBI Taxonomy" id="246199"/>
    <lineage>
        <taxon>Bacteria</taxon>
        <taxon>Bacillati</taxon>
        <taxon>Bacillota</taxon>
        <taxon>Clostridia</taxon>
        <taxon>Eubacteriales</taxon>
        <taxon>Oscillospiraceae</taxon>
        <taxon>Ruminococcus</taxon>
    </lineage>
</organism>
<feature type="binding site" evidence="6">
    <location>
        <position position="98"/>
    </location>
    <ligand>
        <name>S-adenosyl-L-methionine</name>
        <dbReference type="ChEBI" id="CHEBI:59789"/>
    </ligand>
</feature>
<dbReference type="GO" id="GO:0070475">
    <property type="term" value="P:rRNA base methylation"/>
    <property type="evidence" value="ECO:0007669"/>
    <property type="project" value="UniProtKB-UniRule"/>
</dbReference>
<dbReference type="PANTHER" id="PTHR11265">
    <property type="entry name" value="S-ADENOSYL-METHYLTRANSFERASE MRAW"/>
    <property type="match status" value="1"/>
</dbReference>
<keyword evidence="5 6" id="KW-0949">S-adenosyl-L-methionine</keyword>
<dbReference type="Gene3D" id="1.10.150.170">
    <property type="entry name" value="Putative methyltransferase TM0872, insert domain"/>
    <property type="match status" value="1"/>
</dbReference>
<reference evidence="7 8" key="1">
    <citation type="submission" date="2011-02" db="EMBL/GenBank/DDBJ databases">
        <authorList>
            <person name="Nelson K.E."/>
            <person name="Sutton G."/>
            <person name="Torralba M."/>
            <person name="Durkin S."/>
            <person name="Harkins D."/>
            <person name="Montgomery R."/>
            <person name="Ziemer C."/>
            <person name="Klaassens E."/>
            <person name="Ocuiv P."/>
            <person name="Morrison M."/>
        </authorList>
    </citation>
    <scope>NUCLEOTIDE SEQUENCE [LARGE SCALE GENOMIC DNA]</scope>
    <source>
        <strain evidence="7 8">8</strain>
    </source>
</reference>
<dbReference type="AlphaFoldDB" id="E9SB74"/>
<dbReference type="eggNOG" id="COG0275">
    <property type="taxonomic scope" value="Bacteria"/>
</dbReference>
<dbReference type="OrthoDB" id="9806637at2"/>
<dbReference type="Gene3D" id="3.40.50.150">
    <property type="entry name" value="Vaccinia Virus protein VP39"/>
    <property type="match status" value="1"/>
</dbReference>
<evidence type="ECO:0000313" key="8">
    <source>
        <dbReference type="Proteomes" id="UP000004259"/>
    </source>
</evidence>
<dbReference type="SUPFAM" id="SSF81799">
    <property type="entry name" value="Putative methyltransferase TM0872, insert domain"/>
    <property type="match status" value="1"/>
</dbReference>
<dbReference type="EMBL" id="ADKM02000066">
    <property type="protein sequence ID" value="EGC03404.1"/>
    <property type="molecule type" value="Genomic_DNA"/>
</dbReference>
<dbReference type="GO" id="GO:0071424">
    <property type="term" value="F:rRNA (cytosine-N4-)-methyltransferase activity"/>
    <property type="evidence" value="ECO:0007669"/>
    <property type="project" value="UniProtKB-UniRule"/>
</dbReference>
<keyword evidence="2 6" id="KW-0698">rRNA processing</keyword>